<proteinExistence type="predicted"/>
<accession>A0ABY0Y6I2</accession>
<reference evidence="1 2" key="1">
    <citation type="submission" date="2016-10" db="EMBL/GenBank/DDBJ databases">
        <authorList>
            <person name="Varghese N."/>
            <person name="Submissions S."/>
        </authorList>
    </citation>
    <scope>NUCLEOTIDE SEQUENCE [LARGE SCALE GENOMIC DNA]</scope>
    <source>
        <strain evidence="1 2">DSM 18327</strain>
    </source>
</reference>
<protein>
    <submittedName>
        <fullName evidence="1">Uncharacterized protein</fullName>
    </submittedName>
</protein>
<comment type="caution">
    <text evidence="1">The sequence shown here is derived from an EMBL/GenBank/DDBJ whole genome shotgun (WGS) entry which is preliminary data.</text>
</comment>
<dbReference type="Proteomes" id="UP000199665">
    <property type="component" value="Unassembled WGS sequence"/>
</dbReference>
<keyword evidence="2" id="KW-1185">Reference proteome</keyword>
<evidence type="ECO:0000313" key="2">
    <source>
        <dbReference type="Proteomes" id="UP000199665"/>
    </source>
</evidence>
<gene>
    <name evidence="1" type="ORF">SAMN05216205_3936</name>
</gene>
<sequence>MKNAASPCRSEPAREKLKDTAFIENGRATVVAHREQARAYR</sequence>
<name>A0ABY0Y6I2_9PSED</name>
<organism evidence="1 2">
    <name type="scientific">Pseudomonas mohnii</name>
    <dbReference type="NCBI Taxonomy" id="395600"/>
    <lineage>
        <taxon>Bacteria</taxon>
        <taxon>Pseudomonadati</taxon>
        <taxon>Pseudomonadota</taxon>
        <taxon>Gammaproteobacteria</taxon>
        <taxon>Pseudomonadales</taxon>
        <taxon>Pseudomonadaceae</taxon>
        <taxon>Pseudomonas</taxon>
    </lineage>
</organism>
<dbReference type="EMBL" id="FNRV01000001">
    <property type="protein sequence ID" value="SED01672.1"/>
    <property type="molecule type" value="Genomic_DNA"/>
</dbReference>
<evidence type="ECO:0000313" key="1">
    <source>
        <dbReference type="EMBL" id="SED01672.1"/>
    </source>
</evidence>